<protein>
    <recommendedName>
        <fullName evidence="7">Endolytic murein transglycosylase</fullName>
        <ecNumber evidence="7">4.2.2.29</ecNumber>
    </recommendedName>
    <alternativeName>
        <fullName evidence="7">Peptidoglycan lytic transglycosylase</fullName>
    </alternativeName>
    <alternativeName>
        <fullName evidence="7">Peptidoglycan polymerization terminase</fullName>
    </alternativeName>
</protein>
<dbReference type="InterPro" id="IPR003770">
    <property type="entry name" value="MLTG-like"/>
</dbReference>
<dbReference type="GO" id="GO:0009252">
    <property type="term" value="P:peptidoglycan biosynthetic process"/>
    <property type="evidence" value="ECO:0007669"/>
    <property type="project" value="UniProtKB-UniRule"/>
</dbReference>
<sequence length="320" mass="36216">MKRLIILIGLILVFAFGFYLYYKEGALPVDKKSLESKIFVIKPAENLNSIANNLANQKLIRNKVIFYLVVKKLGIERKIQAGDFRLSPAMDTNEIAKALTHGTLDVWLTVIEGMRKEEVAQIVSQNLNIPETEFLKYAREGYLFPDTYLVPKTATAVAVIKIFEDNFNAKFTSDLKEKADQKNLTVDQVITLASLVEREARFDEDRGGVADILLTRLKKNMKLDIDATVQYLLGYQSGEKIWWKKELSFADLGTDSPYNTYKNAGLPPGPIANPGLATITAVINGDENSPFLFYVSDKSGHLHFARNFEEHNENIRKYLK</sequence>
<comment type="similarity">
    <text evidence="7">Belongs to the transglycosylase MltG family.</text>
</comment>
<dbReference type="GO" id="GO:0005886">
    <property type="term" value="C:plasma membrane"/>
    <property type="evidence" value="ECO:0007669"/>
    <property type="project" value="UniProtKB-SubCell"/>
</dbReference>
<accession>A0A1F7IHB0</accession>
<evidence type="ECO:0000256" key="7">
    <source>
        <dbReference type="HAMAP-Rule" id="MF_02065"/>
    </source>
</evidence>
<dbReference type="GO" id="GO:0008932">
    <property type="term" value="F:lytic endotransglycosylase activity"/>
    <property type="evidence" value="ECO:0007669"/>
    <property type="project" value="UniProtKB-UniRule"/>
</dbReference>
<dbReference type="HAMAP" id="MF_02065">
    <property type="entry name" value="MltG"/>
    <property type="match status" value="1"/>
</dbReference>
<keyword evidence="6 7" id="KW-0961">Cell wall biogenesis/degradation</keyword>
<evidence type="ECO:0000256" key="5">
    <source>
        <dbReference type="ARBA" id="ARBA00023239"/>
    </source>
</evidence>
<evidence type="ECO:0000256" key="4">
    <source>
        <dbReference type="ARBA" id="ARBA00023136"/>
    </source>
</evidence>
<keyword evidence="3 7" id="KW-1133">Transmembrane helix</keyword>
<dbReference type="GO" id="GO:0071555">
    <property type="term" value="P:cell wall organization"/>
    <property type="evidence" value="ECO:0007669"/>
    <property type="project" value="UniProtKB-KW"/>
</dbReference>
<name>A0A1F7IHB0_9BACT</name>
<dbReference type="CDD" id="cd08010">
    <property type="entry name" value="MltG_like"/>
    <property type="match status" value="1"/>
</dbReference>
<keyword evidence="5 7" id="KW-0456">Lyase</keyword>
<evidence type="ECO:0000256" key="6">
    <source>
        <dbReference type="ARBA" id="ARBA00023316"/>
    </source>
</evidence>
<evidence type="ECO:0000313" key="9">
    <source>
        <dbReference type="Proteomes" id="UP000179270"/>
    </source>
</evidence>
<gene>
    <name evidence="7" type="primary">mltG</name>
    <name evidence="8" type="ORF">A3A74_00915</name>
</gene>
<feature type="transmembrane region" description="Helical" evidence="7">
    <location>
        <begin position="5"/>
        <end position="22"/>
    </location>
</feature>
<comment type="function">
    <text evidence="7">Functions as a peptidoglycan terminase that cleaves nascent peptidoglycan strands endolytically to terminate their elongation.</text>
</comment>
<keyword evidence="4 7" id="KW-0472">Membrane</keyword>
<dbReference type="EMBL" id="MGAF01000004">
    <property type="protein sequence ID" value="OGK42759.1"/>
    <property type="molecule type" value="Genomic_DNA"/>
</dbReference>
<dbReference type="Gene3D" id="3.30.1490.480">
    <property type="entry name" value="Endolytic murein transglycosylase"/>
    <property type="match status" value="1"/>
</dbReference>
<dbReference type="AlphaFoldDB" id="A0A1F7IHB0"/>
<keyword evidence="1 7" id="KW-1003">Cell membrane</keyword>
<dbReference type="Pfam" id="PF02618">
    <property type="entry name" value="YceG"/>
    <property type="match status" value="1"/>
</dbReference>
<dbReference type="NCBIfam" id="TIGR00247">
    <property type="entry name" value="endolytic transglycosylase MltG"/>
    <property type="match status" value="1"/>
</dbReference>
<dbReference type="STRING" id="1802055.A3A74_00915"/>
<comment type="subcellular location">
    <subcellularLocation>
        <location evidence="7">Cell membrane</location>
        <topology evidence="7">Single-pass membrane protein</topology>
    </subcellularLocation>
</comment>
<comment type="catalytic activity">
    <reaction evidence="7">
        <text>a peptidoglycan chain = a peptidoglycan chain with N-acetyl-1,6-anhydromuramyl-[peptide] at the reducing end + a peptidoglycan chain with N-acetylglucosamine at the non-reducing end.</text>
        <dbReference type="EC" id="4.2.2.29"/>
    </reaction>
</comment>
<evidence type="ECO:0000256" key="3">
    <source>
        <dbReference type="ARBA" id="ARBA00022989"/>
    </source>
</evidence>
<dbReference type="PANTHER" id="PTHR30518">
    <property type="entry name" value="ENDOLYTIC MUREIN TRANSGLYCOSYLASE"/>
    <property type="match status" value="1"/>
</dbReference>
<comment type="caution">
    <text evidence="8">The sequence shown here is derived from an EMBL/GenBank/DDBJ whole genome shotgun (WGS) entry which is preliminary data.</text>
</comment>
<evidence type="ECO:0000256" key="2">
    <source>
        <dbReference type="ARBA" id="ARBA00022692"/>
    </source>
</evidence>
<organism evidence="8 9">
    <name type="scientific">Candidatus Roizmanbacteria bacterium RIFCSPLOWO2_01_FULL_35_13</name>
    <dbReference type="NCBI Taxonomy" id="1802055"/>
    <lineage>
        <taxon>Bacteria</taxon>
        <taxon>Candidatus Roizmaniibacteriota</taxon>
    </lineage>
</organism>
<dbReference type="Proteomes" id="UP000179270">
    <property type="component" value="Unassembled WGS sequence"/>
</dbReference>
<dbReference type="Gene3D" id="3.30.160.60">
    <property type="entry name" value="Classic Zinc Finger"/>
    <property type="match status" value="1"/>
</dbReference>
<evidence type="ECO:0000313" key="8">
    <source>
        <dbReference type="EMBL" id="OGK42759.1"/>
    </source>
</evidence>
<dbReference type="EC" id="4.2.2.29" evidence="7"/>
<evidence type="ECO:0000256" key="1">
    <source>
        <dbReference type="ARBA" id="ARBA00022475"/>
    </source>
</evidence>
<keyword evidence="2 7" id="KW-0812">Transmembrane</keyword>
<dbReference type="PANTHER" id="PTHR30518:SF2">
    <property type="entry name" value="ENDOLYTIC MUREIN TRANSGLYCOSYLASE"/>
    <property type="match status" value="1"/>
</dbReference>
<reference evidence="8 9" key="1">
    <citation type="journal article" date="2016" name="Nat. Commun.">
        <title>Thousands of microbial genomes shed light on interconnected biogeochemical processes in an aquifer system.</title>
        <authorList>
            <person name="Anantharaman K."/>
            <person name="Brown C.T."/>
            <person name="Hug L.A."/>
            <person name="Sharon I."/>
            <person name="Castelle C.J."/>
            <person name="Probst A.J."/>
            <person name="Thomas B.C."/>
            <person name="Singh A."/>
            <person name="Wilkins M.J."/>
            <person name="Karaoz U."/>
            <person name="Brodie E.L."/>
            <person name="Williams K.H."/>
            <person name="Hubbard S.S."/>
            <person name="Banfield J.F."/>
        </authorList>
    </citation>
    <scope>NUCLEOTIDE SEQUENCE [LARGE SCALE GENOMIC DNA]</scope>
</reference>
<proteinExistence type="inferred from homology"/>
<feature type="site" description="Important for catalytic activity" evidence="7">
    <location>
        <position position="199"/>
    </location>
</feature>